<dbReference type="EMBL" id="CAADFW010000016">
    <property type="protein sequence ID" value="VFK57278.1"/>
    <property type="molecule type" value="Genomic_DNA"/>
</dbReference>
<organism evidence="3">
    <name type="scientific">Candidatus Kentrum sp. TC</name>
    <dbReference type="NCBI Taxonomy" id="2126339"/>
    <lineage>
        <taxon>Bacteria</taxon>
        <taxon>Pseudomonadati</taxon>
        <taxon>Pseudomonadota</taxon>
        <taxon>Gammaproteobacteria</taxon>
        <taxon>Candidatus Kentrum</taxon>
    </lineage>
</organism>
<reference evidence="3" key="1">
    <citation type="submission" date="2019-02" db="EMBL/GenBank/DDBJ databases">
        <authorList>
            <person name="Gruber-Vodicka R. H."/>
            <person name="Seah K. B. B."/>
        </authorList>
    </citation>
    <scope>NUCLEOTIDE SEQUENCE</scope>
    <source>
        <strain evidence="2">BECK_BZ123</strain>
        <strain evidence="3">BECK_BZ125</strain>
        <strain evidence="4">BECK_BZ126</strain>
    </source>
</reference>
<name>A0A450YN38_9GAMM</name>
<gene>
    <name evidence="2" type="ORF">BECKTC1821D_GA0114238_101427</name>
    <name evidence="3" type="ORF">BECKTC1821E_GA0114239_102221</name>
    <name evidence="4" type="ORF">BECKTC1821F_GA0114240_101628</name>
</gene>
<evidence type="ECO:0000313" key="3">
    <source>
        <dbReference type="EMBL" id="VFK42938.1"/>
    </source>
</evidence>
<accession>A0A450YN38</accession>
<proteinExistence type="predicted"/>
<feature type="region of interest" description="Disordered" evidence="1">
    <location>
        <begin position="47"/>
        <end position="72"/>
    </location>
</feature>
<evidence type="ECO:0000313" key="4">
    <source>
        <dbReference type="EMBL" id="VFK57278.1"/>
    </source>
</evidence>
<dbReference type="EMBL" id="CAADFS010000014">
    <property type="protein sequence ID" value="VFK42928.1"/>
    <property type="molecule type" value="Genomic_DNA"/>
</dbReference>
<dbReference type="EMBL" id="CAADFT010000022">
    <property type="protein sequence ID" value="VFK42938.1"/>
    <property type="molecule type" value="Genomic_DNA"/>
</dbReference>
<evidence type="ECO:0000256" key="1">
    <source>
        <dbReference type="SAM" id="MobiDB-lite"/>
    </source>
</evidence>
<evidence type="ECO:0000313" key="2">
    <source>
        <dbReference type="EMBL" id="VFK42928.1"/>
    </source>
</evidence>
<protein>
    <submittedName>
        <fullName evidence="3">Uncharacterized protein</fullName>
    </submittedName>
</protein>
<dbReference type="AlphaFoldDB" id="A0A450YN38"/>
<sequence length="72" mass="8381">MKDSKYYAEIGMRAARRAARKVVEQAHRDNKPMPVWNGERVEYIIPPLPDQEDRPLEPLPIPSRRPSDSRTP</sequence>